<dbReference type="PANTHER" id="PTHR21301:SF10">
    <property type="entry name" value="REVERSE TRANSCRIPTASE DOMAIN-CONTAINING PROTEIN"/>
    <property type="match status" value="1"/>
</dbReference>
<evidence type="ECO:0000259" key="1">
    <source>
        <dbReference type="PROSITE" id="PS50164"/>
    </source>
</evidence>
<dbReference type="PROSITE" id="PS50878">
    <property type="entry name" value="RT_POL"/>
    <property type="match status" value="1"/>
</dbReference>
<dbReference type="EMBL" id="JBHFQA010000028">
    <property type="protein sequence ID" value="KAL2076987.1"/>
    <property type="molecule type" value="Genomic_DNA"/>
</dbReference>
<dbReference type="PROSITE" id="PS50164">
    <property type="entry name" value="GIY_YIG"/>
    <property type="match status" value="1"/>
</dbReference>
<comment type="caution">
    <text evidence="4">The sequence shown here is derived from an EMBL/GenBank/DDBJ whole genome shotgun (WGS) entry which is preliminary data.</text>
</comment>
<dbReference type="InterPro" id="IPR000477">
    <property type="entry name" value="RT_dom"/>
</dbReference>
<dbReference type="SUPFAM" id="SSF82771">
    <property type="entry name" value="GIY-YIG endonuclease"/>
    <property type="match status" value="1"/>
</dbReference>
<dbReference type="EMBL" id="JBHFQA010000026">
    <property type="protein sequence ID" value="KAL2077003.1"/>
    <property type="molecule type" value="Genomic_DNA"/>
</dbReference>
<accession>A0ABD1IPR4</accession>
<feature type="domain" description="Reverse transcriptase" evidence="2">
    <location>
        <begin position="50"/>
        <end position="302"/>
    </location>
</feature>
<evidence type="ECO:0000313" key="8">
    <source>
        <dbReference type="Proteomes" id="UP001591681"/>
    </source>
</evidence>
<dbReference type="Pfam" id="PF26215">
    <property type="entry name" value="HTH_animal"/>
    <property type="match status" value="1"/>
</dbReference>
<evidence type="ECO:0000313" key="7">
    <source>
        <dbReference type="EMBL" id="KAL2091686.1"/>
    </source>
</evidence>
<reference evidence="4 8" key="1">
    <citation type="submission" date="2024-09" db="EMBL/GenBank/DDBJ databases">
        <title>A chromosome-level genome assembly of Gray's grenadier anchovy, Coilia grayii.</title>
        <authorList>
            <person name="Fu Z."/>
        </authorList>
    </citation>
    <scope>NUCLEOTIDE SEQUENCE [LARGE SCALE GENOMIC DNA]</scope>
    <source>
        <strain evidence="4">G4</strain>
        <tissue evidence="4">Muscle</tissue>
    </source>
</reference>
<evidence type="ECO:0000313" key="6">
    <source>
        <dbReference type="EMBL" id="KAL2080778.1"/>
    </source>
</evidence>
<dbReference type="EMBL" id="JBHFQA010000010">
    <property type="protein sequence ID" value="KAL2091686.1"/>
    <property type="molecule type" value="Genomic_DNA"/>
</dbReference>
<sequence length="581" mass="69211">MDRTDYIWEGTRQLDNQTHYKPLDSPIYPETRLKVRNILEKMRQEGYINRDQQLYLLEDSPRERRFYLLPKIHKNKTTWSKPGEIPPGRPIVSDCDSETYRIAEYIESYLNPISCLHPSYIKDTYDFLEKIKTLIIPQEAFLFTIDVESLYTNIDIELGLDAVKLWFEKYPNQKRPDKFLLELLEISLRRNDFEFDSKFYLQIKGTAMGKRFAPSYANIFMANWEQKALEAYPLKPLHYYRFLDDIWGIWPFSMEEFLGFTNHLNNFSPSIKIQYNIHQTEVNFLDTITYKGPQFRYTGLLEFKVYFKETDTHSLLHKTSYHPAHTYRGIVKSQLLRFHRICSNRDQFHKATRTLFSVLRTRGYSRSFLRYTLKNYLQRKPPVETKPKIIPLVSTFSTSSVQLNRLIKANFRKFLDNTNNLQQHKIISAYRRNRNLKDLLVKSKLPPLTSRPKGKENNKTFQSKTWVTNYSTKQVYKIKQNFTLRSTNCVYLISCIKCTKQYVGQTKNSLATRLYQHHYNIRNRKETSTHIVKHFLDHGLTSLKISGLQTNQYWSLTQRLQVEKAWITKLDTRHPKGLNEN</sequence>
<dbReference type="InterPro" id="IPR058912">
    <property type="entry name" value="HTH_animal"/>
</dbReference>
<gene>
    <name evidence="7" type="ORF">ACEWY4_011484</name>
    <name evidence="6" type="ORF">ACEWY4_024571</name>
    <name evidence="5" type="ORF">ACEWY4_027404</name>
    <name evidence="4" type="ORF">ACEWY4_027416</name>
    <name evidence="3" type="ORF">ACEWY4_027905</name>
</gene>
<name>A0ABD1IPR4_9TELE</name>
<evidence type="ECO:0000313" key="3">
    <source>
        <dbReference type="EMBL" id="KAL2076498.1"/>
    </source>
</evidence>
<dbReference type="AlphaFoldDB" id="A0ABD1IPR4"/>
<dbReference type="InterPro" id="IPR000305">
    <property type="entry name" value="GIY-YIG_endonuc"/>
</dbReference>
<keyword evidence="8" id="KW-1185">Reference proteome</keyword>
<evidence type="ECO:0000259" key="2">
    <source>
        <dbReference type="PROSITE" id="PS50878"/>
    </source>
</evidence>
<dbReference type="CDD" id="cd10442">
    <property type="entry name" value="GIY-YIG_PLEs"/>
    <property type="match status" value="1"/>
</dbReference>
<protein>
    <recommendedName>
        <fullName evidence="9">GIY-YIG domain-containing protein</fullName>
    </recommendedName>
</protein>
<dbReference type="EMBL" id="JBHFQA010000021">
    <property type="protein sequence ID" value="KAL2080778.1"/>
    <property type="molecule type" value="Genomic_DNA"/>
</dbReference>
<dbReference type="EMBL" id="JBHFQA010000316">
    <property type="protein sequence ID" value="KAL2076498.1"/>
    <property type="molecule type" value="Genomic_DNA"/>
</dbReference>
<feature type="domain" description="GIY-YIG" evidence="1">
    <location>
        <begin position="486"/>
        <end position="580"/>
    </location>
</feature>
<dbReference type="InterPro" id="IPR035901">
    <property type="entry name" value="GIY-YIG_endonuc_sf"/>
</dbReference>
<evidence type="ECO:0008006" key="9">
    <source>
        <dbReference type="Google" id="ProtNLM"/>
    </source>
</evidence>
<dbReference type="Pfam" id="PF01541">
    <property type="entry name" value="GIY-YIG"/>
    <property type="match status" value="1"/>
</dbReference>
<evidence type="ECO:0000313" key="4">
    <source>
        <dbReference type="EMBL" id="KAL2076987.1"/>
    </source>
</evidence>
<dbReference type="Proteomes" id="UP001591681">
    <property type="component" value="Unassembled WGS sequence"/>
</dbReference>
<dbReference type="Gene3D" id="3.40.1440.10">
    <property type="entry name" value="GIY-YIG endonuclease"/>
    <property type="match status" value="1"/>
</dbReference>
<proteinExistence type="predicted"/>
<dbReference type="PANTHER" id="PTHR21301">
    <property type="entry name" value="REVERSE TRANSCRIPTASE"/>
    <property type="match status" value="1"/>
</dbReference>
<evidence type="ECO:0000313" key="5">
    <source>
        <dbReference type="EMBL" id="KAL2077003.1"/>
    </source>
</evidence>
<organism evidence="4 8">
    <name type="scientific">Coilia grayii</name>
    <name type="common">Gray's grenadier anchovy</name>
    <dbReference type="NCBI Taxonomy" id="363190"/>
    <lineage>
        <taxon>Eukaryota</taxon>
        <taxon>Metazoa</taxon>
        <taxon>Chordata</taxon>
        <taxon>Craniata</taxon>
        <taxon>Vertebrata</taxon>
        <taxon>Euteleostomi</taxon>
        <taxon>Actinopterygii</taxon>
        <taxon>Neopterygii</taxon>
        <taxon>Teleostei</taxon>
        <taxon>Clupei</taxon>
        <taxon>Clupeiformes</taxon>
        <taxon>Clupeoidei</taxon>
        <taxon>Engraulidae</taxon>
        <taxon>Coilinae</taxon>
        <taxon>Coilia</taxon>
    </lineage>
</organism>